<dbReference type="Gene3D" id="3.40.50.1820">
    <property type="entry name" value="alpha/beta hydrolase"/>
    <property type="match status" value="1"/>
</dbReference>
<keyword evidence="2 3" id="KW-0378">Hydrolase</keyword>
<dbReference type="InterPro" id="IPR052558">
    <property type="entry name" value="Siderophore_Hydrolase_D"/>
</dbReference>
<comment type="similarity">
    <text evidence="1">Belongs to the esterase D family.</text>
</comment>
<dbReference type="EMBL" id="JBEWZG010000003">
    <property type="protein sequence ID" value="MFL0206816.1"/>
    <property type="molecule type" value="Genomic_DNA"/>
</dbReference>
<dbReference type="InterPro" id="IPR000801">
    <property type="entry name" value="Esterase-like"/>
</dbReference>
<dbReference type="RefSeq" id="WP_406778363.1">
    <property type="nucleotide sequence ID" value="NZ_JBEWZG010000003.1"/>
</dbReference>
<gene>
    <name evidence="3" type="ORF">V7S74_08685</name>
</gene>
<proteinExistence type="inferred from homology"/>
<protein>
    <submittedName>
        <fullName evidence="3">Alpha/beta hydrolase-fold protein</fullName>
    </submittedName>
</protein>
<dbReference type="InterPro" id="IPR029058">
    <property type="entry name" value="AB_hydrolase_fold"/>
</dbReference>
<organism evidence="3 4">
    <name type="scientific">Aquirufa novilacunae</name>
    <dbReference type="NCBI Taxonomy" id="3139305"/>
    <lineage>
        <taxon>Bacteria</taxon>
        <taxon>Pseudomonadati</taxon>
        <taxon>Bacteroidota</taxon>
        <taxon>Cytophagia</taxon>
        <taxon>Cytophagales</taxon>
        <taxon>Flectobacillaceae</taxon>
        <taxon>Aquirufa</taxon>
    </lineage>
</organism>
<comment type="caution">
    <text evidence="3">The sequence shown here is derived from an EMBL/GenBank/DDBJ whole genome shotgun (WGS) entry which is preliminary data.</text>
</comment>
<name>A0ABW8SXD3_9BACT</name>
<reference evidence="3 4" key="1">
    <citation type="submission" date="2024-07" db="EMBL/GenBank/DDBJ databases">
        <authorList>
            <person name="Pitt A."/>
            <person name="Hahn M.W."/>
        </authorList>
    </citation>
    <scope>NUCLEOTIDE SEQUENCE [LARGE SCALE GENOMIC DNA]</scope>
    <source>
        <strain evidence="3 4">2-AUSEE-184A6</strain>
    </source>
</reference>
<accession>A0ABW8SXD3</accession>
<dbReference type="PANTHER" id="PTHR40841:SF2">
    <property type="entry name" value="SIDEROPHORE-DEGRADING ESTERASE (EUROFUNG)"/>
    <property type="match status" value="1"/>
</dbReference>
<dbReference type="SUPFAM" id="SSF53474">
    <property type="entry name" value="alpha/beta-Hydrolases"/>
    <property type="match status" value="1"/>
</dbReference>
<evidence type="ECO:0000256" key="1">
    <source>
        <dbReference type="ARBA" id="ARBA00005622"/>
    </source>
</evidence>
<dbReference type="Proteomes" id="UP001623559">
    <property type="component" value="Unassembled WGS sequence"/>
</dbReference>
<dbReference type="GO" id="GO:0016787">
    <property type="term" value="F:hydrolase activity"/>
    <property type="evidence" value="ECO:0007669"/>
    <property type="project" value="UniProtKB-KW"/>
</dbReference>
<evidence type="ECO:0000313" key="4">
    <source>
        <dbReference type="Proteomes" id="UP001623559"/>
    </source>
</evidence>
<evidence type="ECO:0000313" key="3">
    <source>
        <dbReference type="EMBL" id="MFL0206816.1"/>
    </source>
</evidence>
<sequence length="368" mass="42303">MSLNRTIFFICFLLVFAKALTAQITNLKVDSISSKILAEKRKLHIYLPSDLAENKPKQKKYPVLYVLDGEDTHFSVAGMINYLNEKNGNRVLPKMIVVFIHNTQRTRDLTPYPVHASAILPTEMAKQTGGGEKFTKSILQEIIPYIETKYPASGYRALAGHSFGGLFALSVLKNHPDMFDDYLVMDPSLWYDEGKFADALAKQLEQNPTKYADKALFIAIANTVNEPTINAALRSKASFSKHEKEIIRFCLSLKKAKTHLPFAYQFYPKDDHGSVPLIGLYDGLRHLFQTHQMSYYDVINPRFDPENAIESYYHNLSQKLKTTIQVSPEELIYFDMFYQINEDKTGQNKLRAYFKKRYPAEFEIHTKK</sequence>
<dbReference type="PANTHER" id="PTHR40841">
    <property type="entry name" value="SIDEROPHORE TRIACETYLFUSARININE C ESTERASE"/>
    <property type="match status" value="1"/>
</dbReference>
<evidence type="ECO:0000256" key="2">
    <source>
        <dbReference type="ARBA" id="ARBA00022801"/>
    </source>
</evidence>
<dbReference type="Pfam" id="PF00756">
    <property type="entry name" value="Esterase"/>
    <property type="match status" value="1"/>
</dbReference>